<dbReference type="PANTHER" id="PTHR11808:SF80">
    <property type="entry name" value="CYSTATHIONINE GAMMA-LYASE"/>
    <property type="match status" value="1"/>
</dbReference>
<dbReference type="InterPro" id="IPR000277">
    <property type="entry name" value="Cys/Met-Metab_PyrdxlP-dep_enz"/>
</dbReference>
<dbReference type="Pfam" id="PF01053">
    <property type="entry name" value="Cys_Met_Meta_PP"/>
    <property type="match status" value="1"/>
</dbReference>
<protein>
    <submittedName>
        <fullName evidence="5">Aminotransferase class I/II-fold pyridoxal phosphate-dependent enzyme</fullName>
    </submittedName>
</protein>
<evidence type="ECO:0000256" key="4">
    <source>
        <dbReference type="RuleBase" id="RU362118"/>
    </source>
</evidence>
<sequence>MSSKPPLSDLNFASQAVFYDPEEHSQSISYPIYMSANFQYGGDIYDQIVAGARKEVNIYSRCGNPTEYKLEEHVAKLTGGTSCLATASGMAAISHALFGILKAGDHVVADLTTYSSTHEFFDHRAQDFGLSVNLVDCTNVKAVEAAFTEKTKVLYVESIANPTMKVPPLKALVELAHARGIVVICDNTFASPAVCRPHDFGVDVVVESATKFIGGHNDAVGGVITLKSDILPADWLEDVRWNTLNKLGAPLSPFNAWLLLRGAQTLALRLEKQCYNARKLAEYLEKHPQVKRVFYPGLESHPNYASAKEQLKDGGAMLSFCVVDEASGVRLLKRLKLCSFAASLGGLRTTTQMPATMAFLDIPSQEREAMGVVDGLVRFSVGIEHIDDIIADVDQAIAQMHIDL</sequence>
<comment type="caution">
    <text evidence="5">The sequence shown here is derived from an EMBL/GenBank/DDBJ whole genome shotgun (WGS) entry which is preliminary data.</text>
</comment>
<dbReference type="FunFam" id="3.40.640.10:FF:000046">
    <property type="entry name" value="Cystathionine gamma-lyase"/>
    <property type="match status" value="1"/>
</dbReference>
<evidence type="ECO:0000256" key="1">
    <source>
        <dbReference type="ARBA" id="ARBA00001933"/>
    </source>
</evidence>
<keyword evidence="6" id="KW-1185">Reference proteome</keyword>
<dbReference type="GO" id="GO:0008483">
    <property type="term" value="F:transaminase activity"/>
    <property type="evidence" value="ECO:0007669"/>
    <property type="project" value="UniProtKB-KW"/>
</dbReference>
<keyword evidence="2 3" id="KW-0663">Pyridoxal phosphate</keyword>
<dbReference type="InterPro" id="IPR015424">
    <property type="entry name" value="PyrdxlP-dep_Trfase"/>
</dbReference>
<organism evidence="5 6">
    <name type="scientific">Kaistia nematophila</name>
    <dbReference type="NCBI Taxonomy" id="2994654"/>
    <lineage>
        <taxon>Bacteria</taxon>
        <taxon>Pseudomonadati</taxon>
        <taxon>Pseudomonadota</taxon>
        <taxon>Alphaproteobacteria</taxon>
        <taxon>Hyphomicrobiales</taxon>
        <taxon>Kaistiaceae</taxon>
        <taxon>Kaistia</taxon>
    </lineage>
</organism>
<dbReference type="GO" id="GO:0030170">
    <property type="term" value="F:pyridoxal phosphate binding"/>
    <property type="evidence" value="ECO:0007669"/>
    <property type="project" value="InterPro"/>
</dbReference>
<evidence type="ECO:0000256" key="3">
    <source>
        <dbReference type="PIRSR" id="PIRSR001434-2"/>
    </source>
</evidence>
<proteinExistence type="inferred from homology"/>
<name>A0A9X3E3S3_9HYPH</name>
<keyword evidence="5" id="KW-0032">Aminotransferase</keyword>
<comment type="cofactor">
    <cofactor evidence="1 4">
        <name>pyridoxal 5'-phosphate</name>
        <dbReference type="ChEBI" id="CHEBI:597326"/>
    </cofactor>
</comment>
<evidence type="ECO:0000313" key="6">
    <source>
        <dbReference type="Proteomes" id="UP001144805"/>
    </source>
</evidence>
<reference evidence="5" key="1">
    <citation type="submission" date="2022-11" db="EMBL/GenBank/DDBJ databases">
        <title>Biodiversity and phylogenetic relationships of bacteria.</title>
        <authorList>
            <person name="Machado R.A.R."/>
            <person name="Bhat A."/>
            <person name="Loulou A."/>
            <person name="Kallel S."/>
        </authorList>
    </citation>
    <scope>NUCLEOTIDE SEQUENCE</scope>
    <source>
        <strain evidence="5">K-TC2</strain>
    </source>
</reference>
<dbReference type="GO" id="GO:0016846">
    <property type="term" value="F:carbon-sulfur lyase activity"/>
    <property type="evidence" value="ECO:0007669"/>
    <property type="project" value="TreeGrafter"/>
</dbReference>
<dbReference type="InterPro" id="IPR015422">
    <property type="entry name" value="PyrdxlP-dep_Trfase_small"/>
</dbReference>
<dbReference type="GO" id="GO:0009086">
    <property type="term" value="P:methionine biosynthetic process"/>
    <property type="evidence" value="ECO:0007669"/>
    <property type="project" value="UniProtKB-ARBA"/>
</dbReference>
<dbReference type="PIRSF" id="PIRSF001434">
    <property type="entry name" value="CGS"/>
    <property type="match status" value="1"/>
</dbReference>
<dbReference type="FunFam" id="3.90.1150.10:FF:000033">
    <property type="entry name" value="Cystathionine gamma-synthase"/>
    <property type="match status" value="1"/>
</dbReference>
<evidence type="ECO:0000313" key="5">
    <source>
        <dbReference type="EMBL" id="MCX5570232.1"/>
    </source>
</evidence>
<dbReference type="PANTHER" id="PTHR11808">
    <property type="entry name" value="TRANS-SULFURATION ENZYME FAMILY MEMBER"/>
    <property type="match status" value="1"/>
</dbReference>
<feature type="modified residue" description="N6-(pyridoxal phosphate)lysine" evidence="3">
    <location>
        <position position="211"/>
    </location>
</feature>
<accession>A0A9X3E3S3</accession>
<dbReference type="Proteomes" id="UP001144805">
    <property type="component" value="Unassembled WGS sequence"/>
</dbReference>
<dbReference type="GO" id="GO:0005737">
    <property type="term" value="C:cytoplasm"/>
    <property type="evidence" value="ECO:0007669"/>
    <property type="project" value="TreeGrafter"/>
</dbReference>
<comment type="similarity">
    <text evidence="4">Belongs to the trans-sulfuration enzymes family.</text>
</comment>
<dbReference type="CDD" id="cd00614">
    <property type="entry name" value="CGS_like"/>
    <property type="match status" value="1"/>
</dbReference>
<dbReference type="PROSITE" id="PS00868">
    <property type="entry name" value="CYS_MET_METAB_PP"/>
    <property type="match status" value="1"/>
</dbReference>
<dbReference type="Gene3D" id="3.40.640.10">
    <property type="entry name" value="Type I PLP-dependent aspartate aminotransferase-like (Major domain)"/>
    <property type="match status" value="1"/>
</dbReference>
<dbReference type="AlphaFoldDB" id="A0A9X3E3S3"/>
<dbReference type="Gene3D" id="3.90.1150.10">
    <property type="entry name" value="Aspartate Aminotransferase, domain 1"/>
    <property type="match status" value="1"/>
</dbReference>
<gene>
    <name evidence="5" type="ORF">OSH07_13585</name>
</gene>
<dbReference type="EMBL" id="JAPKNK010000005">
    <property type="protein sequence ID" value="MCX5570232.1"/>
    <property type="molecule type" value="Genomic_DNA"/>
</dbReference>
<dbReference type="InterPro" id="IPR054542">
    <property type="entry name" value="Cys_met_metab_PP"/>
</dbReference>
<dbReference type="GO" id="GO:0019346">
    <property type="term" value="P:transsulfuration"/>
    <property type="evidence" value="ECO:0007669"/>
    <property type="project" value="InterPro"/>
</dbReference>
<dbReference type="RefSeq" id="WP_266339199.1">
    <property type="nucleotide sequence ID" value="NZ_JAPKNK010000005.1"/>
</dbReference>
<evidence type="ECO:0000256" key="2">
    <source>
        <dbReference type="ARBA" id="ARBA00022898"/>
    </source>
</evidence>
<dbReference type="SUPFAM" id="SSF53383">
    <property type="entry name" value="PLP-dependent transferases"/>
    <property type="match status" value="1"/>
</dbReference>
<keyword evidence="5" id="KW-0808">Transferase</keyword>
<dbReference type="InterPro" id="IPR015421">
    <property type="entry name" value="PyrdxlP-dep_Trfase_major"/>
</dbReference>